<keyword evidence="4 8" id="KW-0378">Hydrolase</keyword>
<organism evidence="8">
    <name type="scientific">hydrothermal vent metagenome</name>
    <dbReference type="NCBI Taxonomy" id="652676"/>
    <lineage>
        <taxon>unclassified sequences</taxon>
        <taxon>metagenomes</taxon>
        <taxon>ecological metagenomes</taxon>
    </lineage>
</organism>
<evidence type="ECO:0000259" key="7">
    <source>
        <dbReference type="PROSITE" id="PS51462"/>
    </source>
</evidence>
<keyword evidence="3" id="KW-0479">Metal-binding</keyword>
<evidence type="ECO:0000256" key="1">
    <source>
        <dbReference type="ARBA" id="ARBA00001936"/>
    </source>
</evidence>
<dbReference type="InterPro" id="IPR000086">
    <property type="entry name" value="NUDIX_hydrolase_dom"/>
</dbReference>
<sequence>MAADDIDITFDARLRGHCQQNLHAFDRLGIDDQTLRLAAVAVVVVKHPVTDDACFLLTRRTSRLARHSGQYALPGGRLDDGEDVQTAALRELEEELGLTAREENVIGQLDDFATRSGFRITPVVIWLEHSGEMRSDPHEVAAVFYVPVSDLLQPGVPRLHQIPESESPVLSILFKSLQDEVFTPTAAIVFQFGEVALRGRTTRVSHYEQPVFAWR</sequence>
<evidence type="ECO:0000256" key="4">
    <source>
        <dbReference type="ARBA" id="ARBA00022801"/>
    </source>
</evidence>
<comment type="cofactor">
    <cofactor evidence="1">
        <name>Mn(2+)</name>
        <dbReference type="ChEBI" id="CHEBI:29035"/>
    </cofactor>
</comment>
<gene>
    <name evidence="8" type="ORF">MGWOODY_XGa1567</name>
</gene>
<dbReference type="CDD" id="cd03426">
    <property type="entry name" value="NUDIX_CoAse_Nudt7"/>
    <property type="match status" value="1"/>
</dbReference>
<dbReference type="PANTHER" id="PTHR12992:SF11">
    <property type="entry name" value="MITOCHONDRIAL COENZYME A DIPHOSPHATASE NUDT8"/>
    <property type="match status" value="1"/>
</dbReference>
<dbReference type="InterPro" id="IPR045121">
    <property type="entry name" value="CoAse"/>
</dbReference>
<dbReference type="GO" id="GO:0046872">
    <property type="term" value="F:metal ion binding"/>
    <property type="evidence" value="ECO:0007669"/>
    <property type="project" value="UniProtKB-KW"/>
</dbReference>
<dbReference type="PROSITE" id="PS51462">
    <property type="entry name" value="NUDIX"/>
    <property type="match status" value="1"/>
</dbReference>
<accession>A0A160TWG7</accession>
<dbReference type="PANTHER" id="PTHR12992">
    <property type="entry name" value="NUDIX HYDROLASE"/>
    <property type="match status" value="1"/>
</dbReference>
<reference evidence="8" key="1">
    <citation type="submission" date="2015-10" db="EMBL/GenBank/DDBJ databases">
        <authorList>
            <person name="Gilbert D.G."/>
        </authorList>
    </citation>
    <scope>NUCLEOTIDE SEQUENCE</scope>
</reference>
<comment type="cofactor">
    <cofactor evidence="2">
        <name>Mg(2+)</name>
        <dbReference type="ChEBI" id="CHEBI:18420"/>
    </cofactor>
</comment>
<evidence type="ECO:0000313" key="8">
    <source>
        <dbReference type="EMBL" id="CUS55343.1"/>
    </source>
</evidence>
<evidence type="ECO:0000256" key="3">
    <source>
        <dbReference type="ARBA" id="ARBA00022723"/>
    </source>
</evidence>
<keyword evidence="5" id="KW-0460">Magnesium</keyword>
<dbReference type="Pfam" id="PF00293">
    <property type="entry name" value="NUDIX"/>
    <property type="match status" value="1"/>
</dbReference>
<dbReference type="AlphaFoldDB" id="A0A160TWG7"/>
<feature type="domain" description="Nudix hydrolase" evidence="7">
    <location>
        <begin position="34"/>
        <end position="176"/>
    </location>
</feature>
<evidence type="ECO:0000256" key="2">
    <source>
        <dbReference type="ARBA" id="ARBA00001946"/>
    </source>
</evidence>
<dbReference type="InterPro" id="IPR015797">
    <property type="entry name" value="NUDIX_hydrolase-like_dom_sf"/>
</dbReference>
<dbReference type="InterPro" id="IPR020084">
    <property type="entry name" value="NUDIX_hydrolase_CS"/>
</dbReference>
<evidence type="ECO:0000256" key="5">
    <source>
        <dbReference type="ARBA" id="ARBA00022842"/>
    </source>
</evidence>
<keyword evidence="6" id="KW-0464">Manganese</keyword>
<dbReference type="SUPFAM" id="SSF55811">
    <property type="entry name" value="Nudix"/>
    <property type="match status" value="1"/>
</dbReference>
<dbReference type="InterPro" id="IPR020476">
    <property type="entry name" value="Nudix_hydrolase"/>
</dbReference>
<proteinExistence type="predicted"/>
<protein>
    <submittedName>
        <fullName evidence="8">Hypothetical nudix hydrolase YeaB</fullName>
    </submittedName>
</protein>
<name>A0A160TWG7_9ZZZZ</name>
<dbReference type="GO" id="GO:0010945">
    <property type="term" value="F:coenzyme A diphosphatase activity"/>
    <property type="evidence" value="ECO:0007669"/>
    <property type="project" value="InterPro"/>
</dbReference>
<dbReference type="EMBL" id="CZRL01000135">
    <property type="protein sequence ID" value="CUS55343.1"/>
    <property type="molecule type" value="Genomic_DNA"/>
</dbReference>
<dbReference type="Gene3D" id="3.90.79.10">
    <property type="entry name" value="Nucleoside Triphosphate Pyrophosphohydrolase"/>
    <property type="match status" value="1"/>
</dbReference>
<dbReference type="PROSITE" id="PS00893">
    <property type="entry name" value="NUDIX_BOX"/>
    <property type="match status" value="1"/>
</dbReference>
<evidence type="ECO:0000256" key="6">
    <source>
        <dbReference type="ARBA" id="ARBA00023211"/>
    </source>
</evidence>
<dbReference type="PRINTS" id="PR00502">
    <property type="entry name" value="NUDIXFAMILY"/>
</dbReference>